<evidence type="ECO:0000313" key="2">
    <source>
        <dbReference type="EMBL" id="QGW50314.1"/>
    </source>
</evidence>
<dbReference type="EMBL" id="MN616826">
    <property type="protein sequence ID" value="QGW50318.1"/>
    <property type="molecule type" value="mRNA"/>
</dbReference>
<dbReference type="PANTHER" id="PTHR21364:SF2">
    <property type="entry name" value="GENERAL ODORANT-BINDING PROTEIN 19A"/>
    <property type="match status" value="1"/>
</dbReference>
<sequence>MRLIHAIITLVVIVNICKIAESKMTIEQIKNTLKPYKSKCLRVTGADPELVEGTKTGAWPKDRTLMCFTKCIYNMMKVIKNDDISLKAVFSQIDLMVPDEYVAQMKEIVEKCLEMANSKATDLCDKTWLLSKCFYEADSSVRIELYSGNVYALK</sequence>
<dbReference type="SMR" id="A0A6B9CLP5"/>
<dbReference type="GO" id="GO:0005549">
    <property type="term" value="F:odorant binding"/>
    <property type="evidence" value="ECO:0007669"/>
    <property type="project" value="InterPro"/>
</dbReference>
<evidence type="ECO:0000313" key="3">
    <source>
        <dbReference type="EMBL" id="QGW50318.1"/>
    </source>
</evidence>
<dbReference type="PANTHER" id="PTHR21364">
    <property type="entry name" value="GENERAL ODORANT-BINDING PROTEIN 19A"/>
    <property type="match status" value="1"/>
</dbReference>
<dbReference type="CDD" id="cd23992">
    <property type="entry name" value="PBP_GOBP"/>
    <property type="match status" value="1"/>
</dbReference>
<reference evidence="3" key="1">
    <citation type="journal article" date="2019" name="Sci. Rep.">
        <title>Full-Length Transcriptome Survey and Expression Analysis of Parasitoid Wasp Chouioia cunea upon Exposure to 1-Dodecene.</title>
        <authorList>
            <person name="Pan L."/>
            <person name="Guo M."/>
            <person name="Jin X."/>
            <person name="Sun Z."/>
            <person name="Jiang H."/>
            <person name="Han J."/>
            <person name="Wang Y."/>
            <person name="Yan C."/>
            <person name="Li M."/>
        </authorList>
    </citation>
    <scope>NUCLEOTIDE SEQUENCE</scope>
</reference>
<accession>A0A6B9CLP5</accession>
<organism evidence="3">
    <name type="scientific">Chouioia cunea</name>
    <dbReference type="NCBI Taxonomy" id="1570515"/>
    <lineage>
        <taxon>Eukaryota</taxon>
        <taxon>Metazoa</taxon>
        <taxon>Ecdysozoa</taxon>
        <taxon>Arthropoda</taxon>
        <taxon>Hexapoda</taxon>
        <taxon>Insecta</taxon>
        <taxon>Pterygota</taxon>
        <taxon>Neoptera</taxon>
        <taxon>Endopterygota</taxon>
        <taxon>Hymenoptera</taxon>
        <taxon>Apocrita</taxon>
        <taxon>Proctotrupomorpha</taxon>
        <taxon>Chalcidoidea</taxon>
        <taxon>Eulophidae</taxon>
        <taxon>Tetrastichinae</taxon>
        <taxon>Chouioia</taxon>
    </lineage>
</organism>
<dbReference type="SMART" id="SM00708">
    <property type="entry name" value="PhBP"/>
    <property type="match status" value="1"/>
</dbReference>
<name>A0A6B9CLP5_9HYME</name>
<dbReference type="Pfam" id="PF01395">
    <property type="entry name" value="PBP_GOBP"/>
    <property type="match status" value="1"/>
</dbReference>
<keyword evidence="1" id="KW-0732">Signal</keyword>
<proteinExistence type="evidence at transcript level"/>
<evidence type="ECO:0000256" key="1">
    <source>
        <dbReference type="SAM" id="SignalP"/>
    </source>
</evidence>
<feature type="chain" id="PRO_5036172490" evidence="1">
    <location>
        <begin position="23"/>
        <end position="154"/>
    </location>
</feature>
<feature type="signal peptide" evidence="1">
    <location>
        <begin position="1"/>
        <end position="22"/>
    </location>
</feature>
<dbReference type="InterPro" id="IPR006170">
    <property type="entry name" value="PBP/GOBP"/>
</dbReference>
<dbReference type="Gene3D" id="1.10.238.20">
    <property type="entry name" value="Pheromone/general odorant binding protein domain"/>
    <property type="match status" value="1"/>
</dbReference>
<protein>
    <submittedName>
        <fullName evidence="2">Odorant-binding protein 19</fullName>
    </submittedName>
    <submittedName>
        <fullName evidence="3">Odorant-binding protein 23</fullName>
    </submittedName>
</protein>
<dbReference type="AlphaFoldDB" id="A0A6B9CLP5"/>
<dbReference type="InterPro" id="IPR036728">
    <property type="entry name" value="PBP_GOBP_sf"/>
</dbReference>
<dbReference type="SUPFAM" id="SSF47565">
    <property type="entry name" value="Insect pheromone/odorant-binding proteins"/>
    <property type="match status" value="1"/>
</dbReference>
<dbReference type="EMBL" id="MN616822">
    <property type="protein sequence ID" value="QGW50314.1"/>
    <property type="molecule type" value="mRNA"/>
</dbReference>